<feature type="domain" description="L,D-TPase catalytic" evidence="8">
    <location>
        <begin position="476"/>
        <end position="600"/>
    </location>
</feature>
<evidence type="ECO:0000256" key="5">
    <source>
        <dbReference type="ARBA" id="ARBA00023316"/>
    </source>
</evidence>
<dbReference type="InterPro" id="IPR013783">
    <property type="entry name" value="Ig-like_fold"/>
</dbReference>
<keyword evidence="10" id="KW-1185">Reference proteome</keyword>
<protein>
    <submittedName>
        <fullName evidence="9">L,D-transpeptidase family protein</fullName>
    </submittedName>
</protein>
<gene>
    <name evidence="9" type="ORF">H8S07_13190</name>
</gene>
<keyword evidence="3 6" id="KW-0133">Cell shape</keyword>
<dbReference type="PANTHER" id="PTHR30582:SF2">
    <property type="entry name" value="L,D-TRANSPEPTIDASE YCIB-RELATED"/>
    <property type="match status" value="1"/>
</dbReference>
<evidence type="ECO:0000256" key="4">
    <source>
        <dbReference type="ARBA" id="ARBA00022984"/>
    </source>
</evidence>
<comment type="pathway">
    <text evidence="1 6">Cell wall biogenesis; peptidoglycan biosynthesis.</text>
</comment>
<sequence>MDIKSDGYEIQIADSASITYTGKEVTPAIKVVRTDESKEETVLDENKYETAYSDNVNAGTAKVTVKGKENEGVTGELTKEFTISPASLKDAAVTVANKSATYTGTAVKPAVTVELGGKVLKENTDYKVSYANNKNVGTAEITVTGIGNYTDTAKATFSIVVGTSDIKTSSVYNKVSLSWGKVTGASGYKIYRSTSKDSGYKAIKTVKSGATVNYNDTKVTFNQTYYYKVRAYRIVGDKAVFGEYSPVSKQKVKVGTSSVKRTASASTTSYNAVTVKWSKVNGANGYKVYRSTSVNGTYKALKVIANATSYTDKTTTCGTTYYYKVRAYRLSGKTKCYGDLSKAKSGRALPGTTTIKASSECFQTKVNLKWVKVYGASGYEIYRSTSKSGKYTLVKNIKSGRTVKWTNSGLKKGQYYYYKIRAYRTVDGKKLYGGYSNRFRKGTAGWKYINGLKLYYDAQGKLVKDVSKIIGKQSSYVIKVNKKMNVVTVYAKDGDNGYIIPVKSFVCSGGAATPVGTFYTPAKYRWQTLMGPCYGQWCTRIHGGVLFHSVFYSTRSNSTLSVNAYNKLGTTCSHGCVRLRAGDAKWIYDNCRLRTKVIIYNSSSVGPFGKPKAAKLASWHTWDPTDPTARSKCKARGCH</sequence>
<dbReference type="Gene3D" id="2.40.440.10">
    <property type="entry name" value="L,D-transpeptidase catalytic domain-like"/>
    <property type="match status" value="1"/>
</dbReference>
<feature type="domain" description="Fibronectin type-III" evidence="7">
    <location>
        <begin position="259"/>
        <end position="351"/>
    </location>
</feature>
<dbReference type="PANTHER" id="PTHR30582">
    <property type="entry name" value="L,D-TRANSPEPTIDASE"/>
    <property type="match status" value="1"/>
</dbReference>
<keyword evidence="5 6" id="KW-0961">Cell wall biogenesis/degradation</keyword>
<feature type="active site" description="Proton donor/acceptor" evidence="6">
    <location>
        <position position="548"/>
    </location>
</feature>
<dbReference type="PROSITE" id="PS50853">
    <property type="entry name" value="FN3"/>
    <property type="match status" value="1"/>
</dbReference>
<feature type="active site" description="Nucleophile" evidence="6">
    <location>
        <position position="576"/>
    </location>
</feature>
<dbReference type="SUPFAM" id="SSF141523">
    <property type="entry name" value="L,D-transpeptidase catalytic domain-like"/>
    <property type="match status" value="1"/>
</dbReference>
<dbReference type="SUPFAM" id="SSF49265">
    <property type="entry name" value="Fibronectin type III"/>
    <property type="match status" value="2"/>
</dbReference>
<evidence type="ECO:0000259" key="8">
    <source>
        <dbReference type="PROSITE" id="PS52029"/>
    </source>
</evidence>
<dbReference type="Pfam" id="PF03734">
    <property type="entry name" value="YkuD"/>
    <property type="match status" value="1"/>
</dbReference>
<evidence type="ECO:0000256" key="6">
    <source>
        <dbReference type="PROSITE-ProRule" id="PRU01373"/>
    </source>
</evidence>
<organism evidence="9 10">
    <name type="scientific">Dorea hominis</name>
    <dbReference type="NCBI Taxonomy" id="2763040"/>
    <lineage>
        <taxon>Bacteria</taxon>
        <taxon>Bacillati</taxon>
        <taxon>Bacillota</taxon>
        <taxon>Clostridia</taxon>
        <taxon>Lachnospirales</taxon>
        <taxon>Lachnospiraceae</taxon>
        <taxon>Dorea</taxon>
    </lineage>
</organism>
<accession>A0ABR7EXV5</accession>
<dbReference type="Proteomes" id="UP000647235">
    <property type="component" value="Unassembled WGS sequence"/>
</dbReference>
<evidence type="ECO:0000256" key="3">
    <source>
        <dbReference type="ARBA" id="ARBA00022960"/>
    </source>
</evidence>
<dbReference type="PROSITE" id="PS52029">
    <property type="entry name" value="LD_TPASE"/>
    <property type="match status" value="1"/>
</dbReference>
<proteinExistence type="predicted"/>
<evidence type="ECO:0000313" key="9">
    <source>
        <dbReference type="EMBL" id="MBC5666188.1"/>
    </source>
</evidence>
<evidence type="ECO:0000256" key="2">
    <source>
        <dbReference type="ARBA" id="ARBA00022679"/>
    </source>
</evidence>
<comment type="caution">
    <text evidence="9">The sequence shown here is derived from an EMBL/GenBank/DDBJ whole genome shotgun (WGS) entry which is preliminary data.</text>
</comment>
<evidence type="ECO:0000256" key="1">
    <source>
        <dbReference type="ARBA" id="ARBA00004752"/>
    </source>
</evidence>
<dbReference type="InterPro" id="IPR036116">
    <property type="entry name" value="FN3_sf"/>
</dbReference>
<keyword evidence="2" id="KW-0808">Transferase</keyword>
<dbReference type="InterPro" id="IPR005490">
    <property type="entry name" value="LD_TPept_cat_dom"/>
</dbReference>
<dbReference type="EMBL" id="JACOOY010000021">
    <property type="protein sequence ID" value="MBC5666188.1"/>
    <property type="molecule type" value="Genomic_DNA"/>
</dbReference>
<dbReference type="InterPro" id="IPR050979">
    <property type="entry name" value="LD-transpeptidase"/>
</dbReference>
<name>A0ABR7EXV5_9FIRM</name>
<keyword evidence="4 6" id="KW-0573">Peptidoglycan synthesis</keyword>
<dbReference type="SMART" id="SM00060">
    <property type="entry name" value="FN3"/>
    <property type="match status" value="3"/>
</dbReference>
<dbReference type="CDD" id="cd16913">
    <property type="entry name" value="YkuD_like"/>
    <property type="match status" value="1"/>
</dbReference>
<evidence type="ECO:0000259" key="7">
    <source>
        <dbReference type="PROSITE" id="PS50853"/>
    </source>
</evidence>
<dbReference type="InterPro" id="IPR003961">
    <property type="entry name" value="FN3_dom"/>
</dbReference>
<dbReference type="InterPro" id="IPR038063">
    <property type="entry name" value="Transpep_catalytic_dom"/>
</dbReference>
<reference evidence="9 10" key="1">
    <citation type="submission" date="2020-08" db="EMBL/GenBank/DDBJ databases">
        <title>Genome public.</title>
        <authorList>
            <person name="Liu C."/>
            <person name="Sun Q."/>
        </authorList>
    </citation>
    <scope>NUCLEOTIDE SEQUENCE [LARGE SCALE GENOMIC DNA]</scope>
    <source>
        <strain evidence="9 10">NSJ-36</strain>
    </source>
</reference>
<evidence type="ECO:0000313" key="10">
    <source>
        <dbReference type="Proteomes" id="UP000647235"/>
    </source>
</evidence>
<dbReference type="Gene3D" id="2.60.40.10">
    <property type="entry name" value="Immunoglobulins"/>
    <property type="match status" value="3"/>
</dbReference>